<feature type="transmembrane region" description="Helical" evidence="1">
    <location>
        <begin position="30"/>
        <end position="49"/>
    </location>
</feature>
<reference evidence="2 3" key="1">
    <citation type="submission" date="2020-08" db="EMBL/GenBank/DDBJ databases">
        <title>Description of novel Flavobacterium F-392 isolate.</title>
        <authorList>
            <person name="Saticioglu I.B."/>
            <person name="Duman M."/>
            <person name="Altun S."/>
        </authorList>
    </citation>
    <scope>NUCLEOTIDE SEQUENCE [LARGE SCALE GENOMIC DNA]</scope>
    <source>
        <strain evidence="2 3">F-392</strain>
    </source>
</reference>
<comment type="caution">
    <text evidence="2">The sequence shown here is derived from an EMBL/GenBank/DDBJ whole genome shotgun (WGS) entry which is preliminary data.</text>
</comment>
<evidence type="ECO:0000256" key="1">
    <source>
        <dbReference type="SAM" id="Phobius"/>
    </source>
</evidence>
<sequence length="53" mass="6144">MESKKVDLDDGSSSERVWILKQEKEISNPFLLFSVLKFILFPGLDFVGIENHF</sequence>
<keyword evidence="3" id="KW-1185">Reference proteome</keyword>
<protein>
    <submittedName>
        <fullName evidence="2">Uncharacterized protein</fullName>
    </submittedName>
</protein>
<keyword evidence="1" id="KW-1133">Transmembrane helix</keyword>
<evidence type="ECO:0000313" key="2">
    <source>
        <dbReference type="EMBL" id="MBC5844159.1"/>
    </source>
</evidence>
<accession>A0A923N000</accession>
<gene>
    <name evidence="2" type="ORF">H8R25_06885</name>
</gene>
<dbReference type="RefSeq" id="WP_187017826.1">
    <property type="nucleotide sequence ID" value="NZ_JACRUK010000011.1"/>
</dbReference>
<proteinExistence type="predicted"/>
<name>A0A923N000_9FLAO</name>
<evidence type="ECO:0000313" key="3">
    <source>
        <dbReference type="Proteomes" id="UP000641454"/>
    </source>
</evidence>
<keyword evidence="1" id="KW-0812">Transmembrane</keyword>
<organism evidence="2 3">
    <name type="scientific">Flavobacterium muglaense</name>
    <dbReference type="NCBI Taxonomy" id="2764716"/>
    <lineage>
        <taxon>Bacteria</taxon>
        <taxon>Pseudomonadati</taxon>
        <taxon>Bacteroidota</taxon>
        <taxon>Flavobacteriia</taxon>
        <taxon>Flavobacteriales</taxon>
        <taxon>Flavobacteriaceae</taxon>
        <taxon>Flavobacterium</taxon>
    </lineage>
</organism>
<dbReference type="EMBL" id="JACRUL010000011">
    <property type="protein sequence ID" value="MBC5844159.1"/>
    <property type="molecule type" value="Genomic_DNA"/>
</dbReference>
<dbReference type="Proteomes" id="UP000641454">
    <property type="component" value="Unassembled WGS sequence"/>
</dbReference>
<dbReference type="AlphaFoldDB" id="A0A923N000"/>
<keyword evidence="1" id="KW-0472">Membrane</keyword>